<gene>
    <name evidence="1" type="ORF">LHYA1_G007475</name>
</gene>
<dbReference type="AlphaFoldDB" id="A0A8H8QUA8"/>
<evidence type="ECO:0008006" key="3">
    <source>
        <dbReference type="Google" id="ProtNLM"/>
    </source>
</evidence>
<dbReference type="GeneID" id="41987673"/>
<evidence type="ECO:0000313" key="2">
    <source>
        <dbReference type="Proteomes" id="UP000431533"/>
    </source>
</evidence>
<evidence type="ECO:0000313" key="1">
    <source>
        <dbReference type="EMBL" id="TVY22918.1"/>
    </source>
</evidence>
<name>A0A8H8QUA8_9HELO</name>
<accession>A0A8H8QUA8</accession>
<dbReference type="PANTHER" id="PTHR21310">
    <property type="entry name" value="AMINOGLYCOSIDE PHOSPHOTRANSFERASE-RELATED-RELATED"/>
    <property type="match status" value="1"/>
</dbReference>
<dbReference type="InterPro" id="IPR051678">
    <property type="entry name" value="AGP_Transferase"/>
</dbReference>
<dbReference type="EMBL" id="QGMH01000217">
    <property type="protein sequence ID" value="TVY22918.1"/>
    <property type="molecule type" value="Genomic_DNA"/>
</dbReference>
<dbReference type="RefSeq" id="XP_031001706.1">
    <property type="nucleotide sequence ID" value="XM_031152404.1"/>
</dbReference>
<dbReference type="Proteomes" id="UP000431533">
    <property type="component" value="Unassembled WGS sequence"/>
</dbReference>
<sequence length="289" mass="32130">MSNFPSLLANFRTNLPRRVLEDIKGIPTAKFFGYGLASDAENLVDISYTIQKQHVLSQVADILIEISKHPFPKAGSLILDDDGDLEVSAVSDCFVSLGRHGPCDTALDYFTSMAEQHVDVIADGQEYFQYLRLREAYLCFRTLRDQAGPELAAREKEKPSSFYLKHVNDKGDHLLVDEEYTTTGIIDWQLARTVPACEAFGPSLITASLDNLYSKDAGLTDDDVFLAQQLEVKGRAELAKYMGVDELVRRFMFGLASGLYRSEILGVLGGLLKACGEECIDIESWIAKQ</sequence>
<organism evidence="1 2">
    <name type="scientific">Lachnellula hyalina</name>
    <dbReference type="NCBI Taxonomy" id="1316788"/>
    <lineage>
        <taxon>Eukaryota</taxon>
        <taxon>Fungi</taxon>
        <taxon>Dikarya</taxon>
        <taxon>Ascomycota</taxon>
        <taxon>Pezizomycotina</taxon>
        <taxon>Leotiomycetes</taxon>
        <taxon>Helotiales</taxon>
        <taxon>Lachnaceae</taxon>
        <taxon>Lachnellula</taxon>
    </lineage>
</organism>
<comment type="caution">
    <text evidence="1">The sequence shown here is derived from an EMBL/GenBank/DDBJ whole genome shotgun (WGS) entry which is preliminary data.</text>
</comment>
<dbReference type="PANTHER" id="PTHR21310:SF15">
    <property type="entry name" value="AMINOGLYCOSIDE PHOSPHOTRANSFERASE DOMAIN-CONTAINING PROTEIN"/>
    <property type="match status" value="1"/>
</dbReference>
<proteinExistence type="predicted"/>
<reference evidence="1 2" key="1">
    <citation type="submission" date="2018-05" db="EMBL/GenBank/DDBJ databases">
        <title>Genome sequencing and assembly of the regulated plant pathogen Lachnellula willkommii and related sister species for the development of diagnostic species identification markers.</title>
        <authorList>
            <person name="Giroux E."/>
            <person name="Bilodeau G."/>
        </authorList>
    </citation>
    <scope>NUCLEOTIDE SEQUENCE [LARGE SCALE GENOMIC DNA]</scope>
    <source>
        <strain evidence="1 2">CBS 185.66</strain>
    </source>
</reference>
<protein>
    <recommendedName>
        <fullName evidence="3">Aminoglycoside phosphotransferase domain-containing protein</fullName>
    </recommendedName>
</protein>
<keyword evidence="2" id="KW-1185">Reference proteome</keyword>
<dbReference type="OrthoDB" id="5327538at2759"/>